<evidence type="ECO:0000259" key="3">
    <source>
        <dbReference type="Pfam" id="PF01593"/>
    </source>
</evidence>
<dbReference type="InterPro" id="IPR002937">
    <property type="entry name" value="Amino_oxidase"/>
</dbReference>
<dbReference type="PRINTS" id="PR00757">
    <property type="entry name" value="AMINEOXDASEF"/>
</dbReference>
<keyword evidence="5" id="KW-1185">Reference proteome</keyword>
<dbReference type="Proteomes" id="UP001357223">
    <property type="component" value="Chromosome"/>
</dbReference>
<dbReference type="InterPro" id="IPR036188">
    <property type="entry name" value="FAD/NAD-bd_sf"/>
</dbReference>
<dbReference type="Gene3D" id="3.90.660.10">
    <property type="match status" value="1"/>
</dbReference>
<sequence>MARTPLACMLQKAYATAHIEMERQKQNGQVSMVSENAPVNTKRDYRHTADFKGKVKNQPRIVIVGAGLAGLTCAYRLKQAGISSVVYEAAERVGGRCWTRRDTFKNGQIVERGGELIDSDHTEIRNLAQEFGLVLDDLLEAETPGTEPFYFFDGSPYSLENATNDFLEIYPQLQKDLAEVGDITLYNHYTERAFELDHLSIVDYINKIVPGGIDSKFGQLLSVAYTIEYGADAGEQSALNLLFLLGSAQKGPLRLFGNSDERYRIKGGNDQLTELLAKELKGQIKLHSELIRIEQNKNKVKLVFRNDEKEWEVFADKVIMTIPFSILKAIDYKNAKFNALKQIAIEETGMGINTKLHVQFKNRFWQELGNNGDTFSDTGYQNTFESSRAQQGKSGILVDYTGAETAAILNPLTDKQLKKITEGVLDKLEPVLQGSKKNWSGLSTIDHWLSNTWSKGSYSFWKVGQYTTLAGVAGEREGNIFFAGEHTSINYQGYLNGAVESGERVSQEVLDDFIRKGKKVKGN</sequence>
<dbReference type="Pfam" id="PF01593">
    <property type="entry name" value="Amino_oxidase"/>
    <property type="match status" value="1"/>
</dbReference>
<dbReference type="EMBL" id="CP137640">
    <property type="protein sequence ID" value="WVX81447.1"/>
    <property type="molecule type" value="Genomic_DNA"/>
</dbReference>
<dbReference type="InterPro" id="IPR001613">
    <property type="entry name" value="Flavin_amine_oxidase"/>
</dbReference>
<dbReference type="SUPFAM" id="SSF51905">
    <property type="entry name" value="FAD/NAD(P)-binding domain"/>
    <property type="match status" value="1"/>
</dbReference>
<dbReference type="SUPFAM" id="SSF54373">
    <property type="entry name" value="FAD-linked reductases, C-terminal domain"/>
    <property type="match status" value="1"/>
</dbReference>
<dbReference type="PANTHER" id="PTHR10742">
    <property type="entry name" value="FLAVIN MONOAMINE OXIDASE"/>
    <property type="match status" value="1"/>
</dbReference>
<evidence type="ECO:0000313" key="4">
    <source>
        <dbReference type="EMBL" id="WVX81447.1"/>
    </source>
</evidence>
<evidence type="ECO:0000256" key="1">
    <source>
        <dbReference type="ARBA" id="ARBA00001974"/>
    </source>
</evidence>
<evidence type="ECO:0000313" key="5">
    <source>
        <dbReference type="Proteomes" id="UP001357223"/>
    </source>
</evidence>
<dbReference type="Gene3D" id="3.50.50.60">
    <property type="entry name" value="FAD/NAD(P)-binding domain"/>
    <property type="match status" value="1"/>
</dbReference>
<accession>A0ABZ2CDM7</accession>
<comment type="cofactor">
    <cofactor evidence="1">
        <name>FAD</name>
        <dbReference type="ChEBI" id="CHEBI:57692"/>
    </cofactor>
</comment>
<dbReference type="RefSeq" id="WP_338450375.1">
    <property type="nucleotide sequence ID" value="NZ_CP137640.1"/>
</dbReference>
<keyword evidence="2" id="KW-0560">Oxidoreductase</keyword>
<dbReference type="InterPro" id="IPR050281">
    <property type="entry name" value="Flavin_monoamine_oxidase"/>
</dbReference>
<name>A0ABZ2CDM7_9BACI</name>
<protein>
    <submittedName>
        <fullName evidence="4">NAD(P)/FAD-dependent oxidoreductase</fullName>
    </submittedName>
</protein>
<dbReference type="Gene3D" id="1.10.405.10">
    <property type="entry name" value="Guanine Nucleotide Dissociation Inhibitor, domain 1"/>
    <property type="match status" value="1"/>
</dbReference>
<proteinExistence type="predicted"/>
<gene>
    <name evidence="4" type="ORF">R4Z09_30630</name>
</gene>
<dbReference type="PANTHER" id="PTHR10742:SF410">
    <property type="entry name" value="LYSINE-SPECIFIC HISTONE DEMETHYLASE 2"/>
    <property type="match status" value="1"/>
</dbReference>
<feature type="domain" description="Amine oxidase" evidence="3">
    <location>
        <begin position="68"/>
        <end position="510"/>
    </location>
</feature>
<evidence type="ECO:0000256" key="2">
    <source>
        <dbReference type="ARBA" id="ARBA00023002"/>
    </source>
</evidence>
<organism evidence="4 5">
    <name type="scientific">Niallia oryzisoli</name>
    <dbReference type="NCBI Taxonomy" id="1737571"/>
    <lineage>
        <taxon>Bacteria</taxon>
        <taxon>Bacillati</taxon>
        <taxon>Bacillota</taxon>
        <taxon>Bacilli</taxon>
        <taxon>Bacillales</taxon>
        <taxon>Bacillaceae</taxon>
        <taxon>Niallia</taxon>
    </lineage>
</organism>
<reference evidence="4 5" key="1">
    <citation type="submission" date="2023-10" db="EMBL/GenBank/DDBJ databases">
        <title>Niallia locisalis sp.nov. isolated from a salt pond sample.</title>
        <authorList>
            <person name="Li X.-J."/>
            <person name="Dong L."/>
        </authorList>
    </citation>
    <scope>NUCLEOTIDE SEQUENCE [LARGE SCALE GENOMIC DNA]</scope>
    <source>
        <strain evidence="4 5">DSM 29761</strain>
    </source>
</reference>